<proteinExistence type="predicted"/>
<keyword evidence="1" id="KW-0547">Nucleotide-binding</keyword>
<dbReference type="SUPFAM" id="SSF52540">
    <property type="entry name" value="P-loop containing nucleoside triphosphate hydrolases"/>
    <property type="match status" value="1"/>
</dbReference>
<dbReference type="InterPro" id="IPR052511">
    <property type="entry name" value="ATP-dep_Helicase"/>
</dbReference>
<accession>A0ABT4BW30</accession>
<gene>
    <name evidence="5" type="ORF">OUY18_09750</name>
</gene>
<dbReference type="InterPro" id="IPR014001">
    <property type="entry name" value="Helicase_ATP-bd"/>
</dbReference>
<comment type="caution">
    <text evidence="5">The sequence shown here is derived from an EMBL/GenBank/DDBJ whole genome shotgun (WGS) entry which is preliminary data.</text>
</comment>
<dbReference type="RefSeq" id="WP_268058589.1">
    <property type="nucleotide sequence ID" value="NZ_JAPOHA010000009.1"/>
</dbReference>
<dbReference type="Gene3D" id="3.40.50.300">
    <property type="entry name" value="P-loop containing nucleotide triphosphate hydrolases"/>
    <property type="match status" value="2"/>
</dbReference>
<evidence type="ECO:0000259" key="3">
    <source>
        <dbReference type="PROSITE" id="PS51192"/>
    </source>
</evidence>
<keyword evidence="2" id="KW-0067">ATP-binding</keyword>
<dbReference type="InterPro" id="IPR001650">
    <property type="entry name" value="Helicase_C-like"/>
</dbReference>
<evidence type="ECO:0000256" key="2">
    <source>
        <dbReference type="ARBA" id="ARBA00022840"/>
    </source>
</evidence>
<feature type="domain" description="Helicase ATP-binding" evidence="3">
    <location>
        <begin position="32"/>
        <end position="210"/>
    </location>
</feature>
<name>A0ABT4BW30_9FIRM</name>
<dbReference type="PROSITE" id="PS51192">
    <property type="entry name" value="HELICASE_ATP_BIND_1"/>
    <property type="match status" value="1"/>
</dbReference>
<dbReference type="GO" id="GO:0004386">
    <property type="term" value="F:helicase activity"/>
    <property type="evidence" value="ECO:0007669"/>
    <property type="project" value="UniProtKB-KW"/>
</dbReference>
<evidence type="ECO:0000256" key="1">
    <source>
        <dbReference type="ARBA" id="ARBA00022741"/>
    </source>
</evidence>
<dbReference type="InterPro" id="IPR011545">
    <property type="entry name" value="DEAD/DEAH_box_helicase_dom"/>
</dbReference>
<dbReference type="Pfam" id="PF00271">
    <property type="entry name" value="Helicase_C"/>
    <property type="match status" value="1"/>
</dbReference>
<dbReference type="PANTHER" id="PTHR47962">
    <property type="entry name" value="ATP-DEPENDENT HELICASE LHR-RELATED-RELATED"/>
    <property type="match status" value="1"/>
</dbReference>
<keyword evidence="5" id="KW-0378">Hydrolase</keyword>
<evidence type="ECO:0000259" key="4">
    <source>
        <dbReference type="PROSITE" id="PS51194"/>
    </source>
</evidence>
<dbReference type="InterPro" id="IPR027417">
    <property type="entry name" value="P-loop_NTPase"/>
</dbReference>
<evidence type="ECO:0000313" key="5">
    <source>
        <dbReference type="EMBL" id="MCY1714535.1"/>
    </source>
</evidence>
<dbReference type="Proteomes" id="UP001082703">
    <property type="component" value="Unassembled WGS sequence"/>
</dbReference>
<keyword evidence="6" id="KW-1185">Reference proteome</keyword>
<dbReference type="PROSITE" id="PS51194">
    <property type="entry name" value="HELICASE_CTER"/>
    <property type="match status" value="1"/>
</dbReference>
<dbReference type="Pfam" id="PF00270">
    <property type="entry name" value="DEAD"/>
    <property type="match status" value="1"/>
</dbReference>
<dbReference type="PANTHER" id="PTHR47962:SF5">
    <property type="entry name" value="ATP-DEPENDENT HELICASE LHR-RELATED"/>
    <property type="match status" value="1"/>
</dbReference>
<evidence type="ECO:0000313" key="6">
    <source>
        <dbReference type="Proteomes" id="UP001082703"/>
    </source>
</evidence>
<reference evidence="5 6" key="1">
    <citation type="submission" date="2022-11" db="EMBL/GenBank/DDBJ databases">
        <authorList>
            <person name="Caiyu Z."/>
        </authorList>
    </citation>
    <scope>NUCLEOTIDE SEQUENCE [LARGE SCALE GENOMIC DNA]</scope>
    <source>
        <strain evidence="5 6">YR-4</strain>
    </source>
</reference>
<keyword evidence="5" id="KW-0347">Helicase</keyword>
<sequence length="708" mass="80449">MNSFDLLRREIREYIYDKKWPALTKIQEAAIRYISEMPYNYVLAAPTASGKTEAAFLPAINSVEDWNSGLKIVYISPLIALINDQFKRISELCEYLSVPVTSWHGEASQSEKRKLLANPSGILLITPESIEAMLALRPGEAVNLFQGVEWILIDEIHGFLDNNRGIQLHSLTERIQKYMKQTPRFIGMSATLNGEDSDTVKAFFSNGIDTKILMDHSHNELLTTIEYFPDNIKQQSCKAVEKIYEYSQQESMLVFPNSRSDVEYLSVNLSRLGKQRGSYANYFAHHSALTKEMRINAENFAKNSQAHLFTICCTSTLEMGIDIGSVDSIVQYNAPPSVSDLGQRLGRSGRKTKKSILHFIATNPWELLQGLAAINLYCRGGIDRLDSIPKPYDVLAHQVLSLLLEHSGLPLKDLYRLNREFLCWQTISDGEYHALLQYLIQRNYIEVLGQEAITGTQTEELLKGSEFFAHFVTEKNFAVHSEQKRIGELPLTPSVAVGVNIFLAAQVWKITQIDYYGKKIYVTKATDGNPPVFLGGGMDISHEIRQEMKRIILLPQAWNEYDQEIRAALKELASDMIYPDNPYWVTTNFGIGLRTFAGSKINRTLQLLFDIVNDNMVYQLDDKKSLLYCRDSSVSIQETIQRVAAISWSKDIVHRFMEHHPEIVSRYMDGVKYKDLLSVDLQVDYSIQNTLDTDGAVNYLNSIIAVLK</sequence>
<organism evidence="5 6">
    <name type="scientific">Caproiciproducens galactitolivorans</name>
    <dbReference type="NCBI Taxonomy" id="642589"/>
    <lineage>
        <taxon>Bacteria</taxon>
        <taxon>Bacillati</taxon>
        <taxon>Bacillota</taxon>
        <taxon>Clostridia</taxon>
        <taxon>Eubacteriales</taxon>
        <taxon>Acutalibacteraceae</taxon>
        <taxon>Caproiciproducens</taxon>
    </lineage>
</organism>
<dbReference type="SMART" id="SM00487">
    <property type="entry name" value="DEXDc"/>
    <property type="match status" value="1"/>
</dbReference>
<dbReference type="EMBL" id="JAPOHA010000009">
    <property type="protein sequence ID" value="MCY1714535.1"/>
    <property type="molecule type" value="Genomic_DNA"/>
</dbReference>
<dbReference type="SMART" id="SM00490">
    <property type="entry name" value="HELICc"/>
    <property type="match status" value="1"/>
</dbReference>
<protein>
    <submittedName>
        <fullName evidence="5">DEAD/DEAH box helicase</fullName>
    </submittedName>
</protein>
<feature type="domain" description="Helicase C-terminal" evidence="4">
    <location>
        <begin position="239"/>
        <end position="396"/>
    </location>
</feature>